<dbReference type="Proteomes" id="UP000070501">
    <property type="component" value="Unassembled WGS sequence"/>
</dbReference>
<evidence type="ECO:0008006" key="4">
    <source>
        <dbReference type="Google" id="ProtNLM"/>
    </source>
</evidence>
<feature type="region of interest" description="Disordered" evidence="1">
    <location>
        <begin position="525"/>
        <end position="544"/>
    </location>
</feature>
<gene>
    <name evidence="2" type="ORF">Micbo1qcDRAFT_233361</name>
</gene>
<dbReference type="AlphaFoldDB" id="A0A136J4C5"/>
<sequence length="544" mass="62814">MDLLPPEIILHILDYCVANHYGDKNSLLAMRTVCRLFDDVLQPFTLRTLQLEFTRLDKLGRSRRPPDEGALERIGHLCRALYLDMMVVRDEGEVRYLARIFHSIPSMEPFVSKLRTRYCMNDDSFTEVEYREHLGMLLRYTPNMAATRLNLPFQLISRHCHAATMIMGNTFEALAQRDWEVSTPLETLVVENLTDTTVVKLWHNPRDVKNIIDVFSSLKHLLLSVRRHEEGQVHTIAFRNRLWEMIGKAPRLESLCLIGLDLDDKPFQVVKVSTQRSLSLEEWQFKSVPTIRKPPKSVLPELAFLELRRVEVMGFGLLSLLRCFSGSLRELYLDQVYLKTIHSPEPPLETDSTLWIGLPNVQPPPNHRWIAMQIRQMRTQLRKCRATKLGYDQYSMGQDHLQAPAYDLEDPCGLSRPFEQRFVEVLSGIKQPPTATNEPVAYMPEEEAQTWALAEFERPAEMLKVDWDAAEFFARHHNPTSSWQRTIDGQFPNVNQFTLDELHHIADTACEGMNEVNKTRSIDEGLNWLTSQPEGYSSDGAEAE</sequence>
<evidence type="ECO:0000256" key="1">
    <source>
        <dbReference type="SAM" id="MobiDB-lite"/>
    </source>
</evidence>
<proteinExistence type="predicted"/>
<dbReference type="EMBL" id="KQ964249">
    <property type="protein sequence ID" value="KXJ92025.1"/>
    <property type="molecule type" value="Genomic_DNA"/>
</dbReference>
<organism evidence="2 3">
    <name type="scientific">Microdochium bolleyi</name>
    <dbReference type="NCBI Taxonomy" id="196109"/>
    <lineage>
        <taxon>Eukaryota</taxon>
        <taxon>Fungi</taxon>
        <taxon>Dikarya</taxon>
        <taxon>Ascomycota</taxon>
        <taxon>Pezizomycotina</taxon>
        <taxon>Sordariomycetes</taxon>
        <taxon>Xylariomycetidae</taxon>
        <taxon>Xylariales</taxon>
        <taxon>Microdochiaceae</taxon>
        <taxon>Microdochium</taxon>
    </lineage>
</organism>
<evidence type="ECO:0000313" key="2">
    <source>
        <dbReference type="EMBL" id="KXJ92025.1"/>
    </source>
</evidence>
<protein>
    <recommendedName>
        <fullName evidence="4">F-box domain-containing protein</fullName>
    </recommendedName>
</protein>
<accession>A0A136J4C5</accession>
<keyword evidence="3" id="KW-1185">Reference proteome</keyword>
<dbReference type="STRING" id="196109.A0A136J4C5"/>
<dbReference type="SUPFAM" id="SSF52047">
    <property type="entry name" value="RNI-like"/>
    <property type="match status" value="1"/>
</dbReference>
<dbReference type="CDD" id="cd09917">
    <property type="entry name" value="F-box_SF"/>
    <property type="match status" value="1"/>
</dbReference>
<reference evidence="3" key="1">
    <citation type="submission" date="2016-02" db="EMBL/GenBank/DDBJ databases">
        <title>Draft genome sequence of Microdochium bolleyi, a fungal endophyte of beachgrass.</title>
        <authorList>
            <consortium name="DOE Joint Genome Institute"/>
            <person name="David A.S."/>
            <person name="May G."/>
            <person name="Haridas S."/>
            <person name="Lim J."/>
            <person name="Wang M."/>
            <person name="Labutti K."/>
            <person name="Lipzen A."/>
            <person name="Barry K."/>
            <person name="Grigoriev I.V."/>
        </authorList>
    </citation>
    <scope>NUCLEOTIDE SEQUENCE [LARGE SCALE GENOMIC DNA]</scope>
    <source>
        <strain evidence="3">J235TASD1</strain>
    </source>
</reference>
<dbReference type="OrthoDB" id="4798537at2759"/>
<dbReference type="InParanoid" id="A0A136J4C5"/>
<evidence type="ECO:0000313" key="3">
    <source>
        <dbReference type="Proteomes" id="UP000070501"/>
    </source>
</evidence>
<name>A0A136J4C5_9PEZI</name>